<accession>A0AB39C4J6</accession>
<reference evidence="1" key="1">
    <citation type="submission" date="2024-06" db="EMBL/GenBank/DDBJ databases">
        <authorList>
            <person name="Mutai I.J."/>
            <person name="Gurusinghe A."/>
            <person name="Wang B."/>
            <person name="Clark M."/>
            <person name="Bhandare S.G."/>
        </authorList>
    </citation>
    <scope>NUCLEOTIDE SEQUENCE</scope>
</reference>
<sequence>MITSLFVTRFRLSTMRLAKVLAMPLTMIPMNCWESSPVRR</sequence>
<evidence type="ECO:0000313" key="1">
    <source>
        <dbReference type="EMBL" id="XDJ01615.1"/>
    </source>
</evidence>
<protein>
    <submittedName>
        <fullName evidence="1">Uncharacterized protein</fullName>
    </submittedName>
</protein>
<proteinExistence type="predicted"/>
<dbReference type="EMBL" id="PP935706">
    <property type="protein sequence ID" value="XDJ01615.1"/>
    <property type="molecule type" value="Genomic_DNA"/>
</dbReference>
<name>A0AB39C4J6_9VIRU</name>
<organism evidence="1">
    <name type="scientific">Salmonella phage vB_SE130_2P</name>
    <dbReference type="NCBI Taxonomy" id="3236707"/>
    <lineage>
        <taxon>Viruses</taxon>
    </lineage>
</organism>